<proteinExistence type="predicted"/>
<organism evidence="8 9">
    <name type="scientific">Candidatus Avibacteroides avistercoris</name>
    <dbReference type="NCBI Taxonomy" id="2840690"/>
    <lineage>
        <taxon>Bacteria</taxon>
        <taxon>Pseudomonadati</taxon>
        <taxon>Bacteroidota</taxon>
        <taxon>Bacteroidia</taxon>
        <taxon>Bacteroidales</taxon>
        <taxon>Bacteroidaceae</taxon>
        <taxon>Bacteroidaceae incertae sedis</taxon>
        <taxon>Candidatus Avibacteroides</taxon>
    </lineage>
</organism>
<dbReference type="AlphaFoldDB" id="A0A9D2UGV0"/>
<gene>
    <name evidence="8" type="ORF">IAA93_00420</name>
</gene>
<evidence type="ECO:0000313" key="9">
    <source>
        <dbReference type="Proteomes" id="UP000787625"/>
    </source>
</evidence>
<dbReference type="Proteomes" id="UP000787625">
    <property type="component" value="Unassembled WGS sequence"/>
</dbReference>
<feature type="domain" description="ComEC/Rec2-related protein" evidence="7">
    <location>
        <begin position="183"/>
        <end position="449"/>
    </location>
</feature>
<dbReference type="InterPro" id="IPR004477">
    <property type="entry name" value="ComEC_N"/>
</dbReference>
<evidence type="ECO:0000256" key="4">
    <source>
        <dbReference type="ARBA" id="ARBA00022989"/>
    </source>
</evidence>
<comment type="subcellular location">
    <subcellularLocation>
        <location evidence="1">Cell membrane</location>
        <topology evidence="1">Multi-pass membrane protein</topology>
    </subcellularLocation>
</comment>
<feature type="transmembrane region" description="Helical" evidence="6">
    <location>
        <begin position="303"/>
        <end position="320"/>
    </location>
</feature>
<feature type="transmembrane region" description="Helical" evidence="6">
    <location>
        <begin position="361"/>
        <end position="389"/>
    </location>
</feature>
<keyword evidence="4 6" id="KW-1133">Transmembrane helix</keyword>
<protein>
    <submittedName>
        <fullName evidence="8">ComEC/Rec2 family competence protein</fullName>
    </submittedName>
</protein>
<feature type="transmembrane region" description="Helical" evidence="6">
    <location>
        <begin position="455"/>
        <end position="472"/>
    </location>
</feature>
<evidence type="ECO:0000256" key="2">
    <source>
        <dbReference type="ARBA" id="ARBA00022475"/>
    </source>
</evidence>
<evidence type="ECO:0000256" key="1">
    <source>
        <dbReference type="ARBA" id="ARBA00004651"/>
    </source>
</evidence>
<feature type="transmembrane region" description="Helical" evidence="6">
    <location>
        <begin position="429"/>
        <end position="449"/>
    </location>
</feature>
<dbReference type="PANTHER" id="PTHR30619">
    <property type="entry name" value="DNA INTERNALIZATION/COMPETENCE PROTEIN COMEC/REC2"/>
    <property type="match status" value="1"/>
</dbReference>
<dbReference type="Pfam" id="PF03772">
    <property type="entry name" value="Competence"/>
    <property type="match status" value="1"/>
</dbReference>
<reference evidence="8" key="2">
    <citation type="submission" date="2021-04" db="EMBL/GenBank/DDBJ databases">
        <authorList>
            <person name="Gilroy R."/>
        </authorList>
    </citation>
    <scope>NUCLEOTIDE SEQUENCE</scope>
    <source>
        <strain evidence="8">MalCec1-1739</strain>
    </source>
</reference>
<dbReference type="InterPro" id="IPR052159">
    <property type="entry name" value="Competence_DNA_uptake"/>
</dbReference>
<feature type="transmembrane region" description="Helical" evidence="6">
    <location>
        <begin position="199"/>
        <end position="222"/>
    </location>
</feature>
<evidence type="ECO:0000256" key="6">
    <source>
        <dbReference type="SAM" id="Phobius"/>
    </source>
</evidence>
<dbReference type="PANTHER" id="PTHR30619:SF1">
    <property type="entry name" value="RECOMBINATION PROTEIN 2"/>
    <property type="match status" value="1"/>
</dbReference>
<evidence type="ECO:0000313" key="8">
    <source>
        <dbReference type="EMBL" id="HJD52182.1"/>
    </source>
</evidence>
<feature type="transmembrane region" description="Helical" evidence="6">
    <location>
        <begin position="234"/>
        <end position="253"/>
    </location>
</feature>
<feature type="transmembrane region" description="Helical" evidence="6">
    <location>
        <begin position="332"/>
        <end position="355"/>
    </location>
</feature>
<sequence length="618" mass="68489">MLILFVRQRRLYASIARSVGVSLLFVALGVAEVMVQERGHPGPLPTDNAVYLCRLAEDAYFEGKTYRCRVDVLGRMDSVEVSDGARAMLYLADTVDYARLVRGDMVYVRTAMSLPNFSEGYRDYLLRNNICGTGYVAAGELVVAGHVDASGLMSLAEDCRNRVNEWYASLGFEGDELAILSALTIGLRDDISDELNEDYSISGLAHVLSLSGLHVGFIFFIIQLLLRPLARGRWGSLLAWMVLTIALAVFALFTGMSSPVIRACFMMSAFGFAMLTRRGTSLNALCVVAIAMLVWDYRYVYDVSFQMSFMAVLFILLFYPRLKALVSVRHRVLRYIVDIFILSAVAQAGVAPIIACTFGTFSVYGIVSSVVVVPFLSLLMYAAVAMILLSWVPLLAPLMADVVNQGLRLLNGSATFFSDLPLASAHVEFSVADALFCYALTVLVLWWIVTRVPAAFRWAMIVVMLWIVWYAVGQWRRSSVCEIVFSNNPGSTTCTLVDGFDVYAFDVFGTDSLCTFGDVGGQAGCAADFCGATIVRIDTVFHDIAGDGRIYPLDYLWLSRGAKGHLEQLVRIFDVGHLVLDASLTPYYRRRYLSEADTLGVEVIDMHDRIEWRVQLSE</sequence>
<accession>A0A9D2UGV0</accession>
<evidence type="ECO:0000259" key="7">
    <source>
        <dbReference type="Pfam" id="PF03772"/>
    </source>
</evidence>
<dbReference type="NCBIfam" id="TIGR00360">
    <property type="entry name" value="ComEC_N-term"/>
    <property type="match status" value="1"/>
</dbReference>
<evidence type="ECO:0000256" key="3">
    <source>
        <dbReference type="ARBA" id="ARBA00022692"/>
    </source>
</evidence>
<reference evidence="8" key="1">
    <citation type="journal article" date="2021" name="PeerJ">
        <title>Extensive microbial diversity within the chicken gut microbiome revealed by metagenomics and culture.</title>
        <authorList>
            <person name="Gilroy R."/>
            <person name="Ravi A."/>
            <person name="Getino M."/>
            <person name="Pursley I."/>
            <person name="Horton D.L."/>
            <person name="Alikhan N.F."/>
            <person name="Baker D."/>
            <person name="Gharbi K."/>
            <person name="Hall N."/>
            <person name="Watson M."/>
            <person name="Adriaenssens E.M."/>
            <person name="Foster-Nyarko E."/>
            <person name="Jarju S."/>
            <person name="Secka A."/>
            <person name="Antonio M."/>
            <person name="Oren A."/>
            <person name="Chaudhuri R.R."/>
            <person name="La Ragione R."/>
            <person name="Hildebrand F."/>
            <person name="Pallen M.J."/>
        </authorList>
    </citation>
    <scope>NUCLEOTIDE SEQUENCE</scope>
    <source>
        <strain evidence="8">MalCec1-1739</strain>
    </source>
</reference>
<feature type="transmembrane region" description="Helical" evidence="6">
    <location>
        <begin position="282"/>
        <end position="297"/>
    </location>
</feature>
<keyword evidence="2" id="KW-1003">Cell membrane</keyword>
<evidence type="ECO:0000256" key="5">
    <source>
        <dbReference type="ARBA" id="ARBA00023136"/>
    </source>
</evidence>
<name>A0A9D2UGV0_9BACT</name>
<comment type="caution">
    <text evidence="8">The sequence shown here is derived from an EMBL/GenBank/DDBJ whole genome shotgun (WGS) entry which is preliminary data.</text>
</comment>
<keyword evidence="5 6" id="KW-0472">Membrane</keyword>
<dbReference type="EMBL" id="DWUP01000009">
    <property type="protein sequence ID" value="HJD52182.1"/>
    <property type="molecule type" value="Genomic_DNA"/>
</dbReference>
<keyword evidence="3 6" id="KW-0812">Transmembrane</keyword>
<dbReference type="GO" id="GO:0005886">
    <property type="term" value="C:plasma membrane"/>
    <property type="evidence" value="ECO:0007669"/>
    <property type="project" value="UniProtKB-SubCell"/>
</dbReference>